<protein>
    <recommendedName>
        <fullName evidence="7">Protein kinase domain-containing protein</fullName>
    </recommendedName>
</protein>
<dbReference type="InterPro" id="IPR008271">
    <property type="entry name" value="Ser/Thr_kinase_AS"/>
</dbReference>
<dbReference type="InterPro" id="IPR017441">
    <property type="entry name" value="Protein_kinase_ATP_BS"/>
</dbReference>
<dbReference type="GO" id="GO:0005524">
    <property type="term" value="F:ATP binding"/>
    <property type="evidence" value="ECO:0007669"/>
    <property type="project" value="UniProtKB-UniRule"/>
</dbReference>
<keyword evidence="3 6" id="KW-0547">Nucleotide-binding</keyword>
<dbReference type="PANTHER" id="PTHR24361">
    <property type="entry name" value="MITOGEN-ACTIVATED KINASE KINASE KINASE"/>
    <property type="match status" value="1"/>
</dbReference>
<dbReference type="InterPro" id="IPR000719">
    <property type="entry name" value="Prot_kinase_dom"/>
</dbReference>
<evidence type="ECO:0000256" key="6">
    <source>
        <dbReference type="PROSITE-ProRule" id="PRU10141"/>
    </source>
</evidence>
<comment type="caution">
    <text evidence="8">The sequence shown here is derived from an EMBL/GenBank/DDBJ whole genome shotgun (WGS) entry which is preliminary data.</text>
</comment>
<name>A0AAE0GNJ8_9CHLO</name>
<evidence type="ECO:0000313" key="9">
    <source>
        <dbReference type="Proteomes" id="UP001190700"/>
    </source>
</evidence>
<proteinExistence type="predicted"/>
<feature type="non-terminal residue" evidence="8">
    <location>
        <position position="1"/>
    </location>
</feature>
<dbReference type="InterPro" id="IPR035897">
    <property type="entry name" value="Toll_tir_struct_dom_sf"/>
</dbReference>
<evidence type="ECO:0000256" key="3">
    <source>
        <dbReference type="ARBA" id="ARBA00022741"/>
    </source>
</evidence>
<dbReference type="Gene3D" id="3.30.200.20">
    <property type="entry name" value="Phosphorylase Kinase, domain 1"/>
    <property type="match status" value="1"/>
</dbReference>
<evidence type="ECO:0000256" key="2">
    <source>
        <dbReference type="ARBA" id="ARBA00022679"/>
    </source>
</evidence>
<dbReference type="CDD" id="cd14014">
    <property type="entry name" value="STKc_PknB_like"/>
    <property type="match status" value="1"/>
</dbReference>
<feature type="domain" description="Protein kinase" evidence="7">
    <location>
        <begin position="140"/>
        <end position="455"/>
    </location>
</feature>
<evidence type="ECO:0000256" key="4">
    <source>
        <dbReference type="ARBA" id="ARBA00022777"/>
    </source>
</evidence>
<dbReference type="InterPro" id="IPR001245">
    <property type="entry name" value="Ser-Thr/Tyr_kinase_cat_dom"/>
</dbReference>
<dbReference type="EMBL" id="LGRX02003861">
    <property type="protein sequence ID" value="KAK3281377.1"/>
    <property type="molecule type" value="Genomic_DNA"/>
</dbReference>
<evidence type="ECO:0000256" key="1">
    <source>
        <dbReference type="ARBA" id="ARBA00022527"/>
    </source>
</evidence>
<keyword evidence="4" id="KW-0418">Kinase</keyword>
<dbReference type="InterPro" id="IPR053235">
    <property type="entry name" value="Ser_Thr_kinase"/>
</dbReference>
<feature type="domain" description="Protein kinase" evidence="7">
    <location>
        <begin position="1"/>
        <end position="104"/>
    </location>
</feature>
<dbReference type="PROSITE" id="PS00107">
    <property type="entry name" value="PROTEIN_KINASE_ATP"/>
    <property type="match status" value="1"/>
</dbReference>
<organism evidence="8 9">
    <name type="scientific">Cymbomonas tetramitiformis</name>
    <dbReference type="NCBI Taxonomy" id="36881"/>
    <lineage>
        <taxon>Eukaryota</taxon>
        <taxon>Viridiplantae</taxon>
        <taxon>Chlorophyta</taxon>
        <taxon>Pyramimonadophyceae</taxon>
        <taxon>Pyramimonadales</taxon>
        <taxon>Pyramimonadaceae</taxon>
        <taxon>Cymbomonas</taxon>
    </lineage>
</organism>
<dbReference type="PROSITE" id="PS50011">
    <property type="entry name" value="PROTEIN_KINASE_DOM"/>
    <property type="match status" value="2"/>
</dbReference>
<dbReference type="SMART" id="SM00220">
    <property type="entry name" value="S_TKc"/>
    <property type="match status" value="1"/>
</dbReference>
<dbReference type="Gene3D" id="3.40.50.10140">
    <property type="entry name" value="Toll/interleukin-1 receptor homology (TIR) domain"/>
    <property type="match status" value="1"/>
</dbReference>
<dbReference type="AlphaFoldDB" id="A0AAE0GNJ8"/>
<dbReference type="Pfam" id="PF00069">
    <property type="entry name" value="Pkinase"/>
    <property type="match status" value="1"/>
</dbReference>
<dbReference type="GO" id="GO:0005737">
    <property type="term" value="C:cytoplasm"/>
    <property type="evidence" value="ECO:0007669"/>
    <property type="project" value="TreeGrafter"/>
</dbReference>
<feature type="binding site" evidence="6">
    <location>
        <position position="169"/>
    </location>
    <ligand>
        <name>ATP</name>
        <dbReference type="ChEBI" id="CHEBI:30616"/>
    </ligand>
</feature>
<dbReference type="PROSITE" id="PS00108">
    <property type="entry name" value="PROTEIN_KINASE_ST"/>
    <property type="match status" value="1"/>
</dbReference>
<dbReference type="SUPFAM" id="SSF56112">
    <property type="entry name" value="Protein kinase-like (PK-like)"/>
    <property type="match status" value="2"/>
</dbReference>
<evidence type="ECO:0000259" key="7">
    <source>
        <dbReference type="PROSITE" id="PS50011"/>
    </source>
</evidence>
<keyword evidence="2" id="KW-0808">Transferase</keyword>
<dbReference type="Pfam" id="PF07714">
    <property type="entry name" value="PK_Tyr_Ser-Thr"/>
    <property type="match status" value="1"/>
</dbReference>
<evidence type="ECO:0000313" key="8">
    <source>
        <dbReference type="EMBL" id="KAK3281377.1"/>
    </source>
</evidence>
<evidence type="ECO:0000256" key="5">
    <source>
        <dbReference type="ARBA" id="ARBA00022840"/>
    </source>
</evidence>
<keyword evidence="1" id="KW-0723">Serine/threonine-protein kinase</keyword>
<dbReference type="GO" id="GO:0004674">
    <property type="term" value="F:protein serine/threonine kinase activity"/>
    <property type="evidence" value="ECO:0007669"/>
    <property type="project" value="UniProtKB-KW"/>
</dbReference>
<reference evidence="8 9" key="1">
    <citation type="journal article" date="2015" name="Genome Biol. Evol.">
        <title>Comparative Genomics of a Bacterivorous Green Alga Reveals Evolutionary Causalities and Consequences of Phago-Mixotrophic Mode of Nutrition.</title>
        <authorList>
            <person name="Burns J.A."/>
            <person name="Paasch A."/>
            <person name="Narechania A."/>
            <person name="Kim E."/>
        </authorList>
    </citation>
    <scope>NUCLEOTIDE SEQUENCE [LARGE SCALE GENOMIC DNA]</scope>
    <source>
        <strain evidence="8 9">PLY_AMNH</strain>
    </source>
</reference>
<keyword evidence="9" id="KW-1185">Reference proteome</keyword>
<accession>A0AAE0GNJ8</accession>
<dbReference type="Gene3D" id="1.10.510.10">
    <property type="entry name" value="Transferase(Phosphotransferase) domain 1"/>
    <property type="match status" value="2"/>
</dbReference>
<gene>
    <name evidence="8" type="ORF">CYMTET_10836</name>
</gene>
<keyword evidence="5 6" id="KW-0067">ATP-binding</keyword>
<sequence length="724" mass="79646">VTPQWSAPEVLDEDEGVPINEKSDVWSFGVVLWELVSQRVPWEGKNAKAIITAVIVKEKTLEDVYGFPEACPEYLCQCMRDCWRMDPKDRPSMAELLRRLEEGVAVPLARHLQHWGDAQRQRAQAVLQRLTAELSRTGAGVVLECIGGGGSGVVARVDDAKLRKHVAVKAWTPEGRSSEFSEAEIKRARREVRVMQRAASEHLCVCHREEPELSPDRQLMWVTMELVEGTSLGTLLHERGPLEEHSALQYTIQVLKGVEALHRQHLVHRDLKPDNVMLARSVSDEAVIKLIDFGLSRPGAFADEEEDARPEPRAPERDTMYSLHEGGGLQGTVHYMSPEICRGEAADAQSDLWAVGVMLFKLITGSLPFGQGCGSVPLKVMREIVEMKAPPGLLDHMYKEDSRQLAPPSAALDMVLRKCLSAAQEDRYVRARDLREALEMVLVCSQPQQHFHVFISYRVTSDSDLAVALYKALVTQRVGAPPVPMRVYLDKVELQLGTRWDSGLVGGLANSAIFMPIISKEALAPLAGRASADGLHASAETGRLNPSEGRDWADVLLAEWMTSLELLNSPQGAMSCIVPVIAGARCGSGPELKFKDFFKHDCFSFSSLPEEPSHRTCQMAKQLLSECGVPPASTEVHRQTISSTVRSLLAFQGVGLHSLAGTGLDLIAMQCSERLAKCATKLSVESALNARARSDRNPLDTTQLGLHSSSQEVKRCTSARSASL</sequence>
<dbReference type="InterPro" id="IPR011009">
    <property type="entry name" value="Kinase-like_dom_sf"/>
</dbReference>
<dbReference type="Proteomes" id="UP001190700">
    <property type="component" value="Unassembled WGS sequence"/>
</dbReference>